<dbReference type="Proteomes" id="UP000825935">
    <property type="component" value="Chromosome 11"/>
</dbReference>
<keyword evidence="10" id="KW-1185">Reference proteome</keyword>
<dbReference type="InterPro" id="IPR025846">
    <property type="entry name" value="TBL_N"/>
</dbReference>
<keyword evidence="6" id="KW-0472">Membrane</keyword>
<organism evidence="9 10">
    <name type="scientific">Ceratopteris richardii</name>
    <name type="common">Triangle waterfern</name>
    <dbReference type="NCBI Taxonomy" id="49495"/>
    <lineage>
        <taxon>Eukaryota</taxon>
        <taxon>Viridiplantae</taxon>
        <taxon>Streptophyta</taxon>
        <taxon>Embryophyta</taxon>
        <taxon>Tracheophyta</taxon>
        <taxon>Polypodiopsida</taxon>
        <taxon>Polypodiidae</taxon>
        <taxon>Polypodiales</taxon>
        <taxon>Pteridineae</taxon>
        <taxon>Pteridaceae</taxon>
        <taxon>Parkerioideae</taxon>
        <taxon>Ceratopteris</taxon>
    </lineage>
</organism>
<reference evidence="9" key="1">
    <citation type="submission" date="2021-08" db="EMBL/GenBank/DDBJ databases">
        <title>WGS assembly of Ceratopteris richardii.</title>
        <authorList>
            <person name="Marchant D.B."/>
            <person name="Chen G."/>
            <person name="Jenkins J."/>
            <person name="Shu S."/>
            <person name="Leebens-Mack J."/>
            <person name="Grimwood J."/>
            <person name="Schmutz J."/>
            <person name="Soltis P."/>
            <person name="Soltis D."/>
            <person name="Chen Z.-H."/>
        </authorList>
    </citation>
    <scope>NUCLEOTIDE SEQUENCE</scope>
    <source>
        <strain evidence="9">Whitten #5841</strain>
        <tissue evidence="9">Leaf</tissue>
    </source>
</reference>
<dbReference type="Pfam" id="PF14416">
    <property type="entry name" value="PMR5N"/>
    <property type="match status" value="1"/>
</dbReference>
<name>A0A8T2TRC3_CERRI</name>
<evidence type="ECO:0000259" key="7">
    <source>
        <dbReference type="Pfam" id="PF13839"/>
    </source>
</evidence>
<sequence>MRAASSMLRRRVKPNGAIRFHLLWILLISAVIAFFVSVSPTSLLQAFLNGQTRASSRAARSHCSYKESRGECNFADGSWVFNKSRLPLYREDCPFHRNAWNCGKNRREGLDIINRWKWVPRSCNLPEIRPVNFLSSIRNMNLGFVGDSLNENLLVSMLCVLASADPSARRWKRRKAWRGAYFPKYNVTVGYHRAVLLAEFHEWKATKPSGPLENLGYIRGYQVNVDKPASDWINITEFYDVIIFNTGHWWGFDKFPPDTPLLFYKNGQPIIPPLDLQDGLKIVLQHMISFIEQSFPSKTLKIWRTQSPRHFEGGEWNQNGSCVSDVLLSDAQVEERFGLGRGGINREARELNAIIVHALQGTRFQLFNVTYLSELRRDAHPAIWLGQKNAHVRWGQDCMHWCLPGVPDTWVNILMAMVAEHLTAQDLC</sequence>
<dbReference type="PANTHER" id="PTHR32285">
    <property type="entry name" value="PROTEIN TRICHOME BIREFRINGENCE-LIKE 9-RELATED"/>
    <property type="match status" value="1"/>
</dbReference>
<protein>
    <recommendedName>
        <fullName evidence="11">Trichome birefringence-like N-terminal domain-containing protein</fullName>
    </recommendedName>
</protein>
<proteinExistence type="inferred from homology"/>
<keyword evidence="4" id="KW-0735">Signal-anchor</keyword>
<comment type="subcellular location">
    <subcellularLocation>
        <location evidence="1">Membrane</location>
        <topology evidence="1">Single-pass membrane protein</topology>
    </subcellularLocation>
</comment>
<evidence type="ECO:0000256" key="1">
    <source>
        <dbReference type="ARBA" id="ARBA00004167"/>
    </source>
</evidence>
<evidence type="ECO:0000259" key="8">
    <source>
        <dbReference type="Pfam" id="PF14416"/>
    </source>
</evidence>
<comment type="caution">
    <text evidence="9">The sequence shown here is derived from an EMBL/GenBank/DDBJ whole genome shotgun (WGS) entry which is preliminary data.</text>
</comment>
<dbReference type="GO" id="GO:0005794">
    <property type="term" value="C:Golgi apparatus"/>
    <property type="evidence" value="ECO:0007669"/>
    <property type="project" value="TreeGrafter"/>
</dbReference>
<dbReference type="InterPro" id="IPR029962">
    <property type="entry name" value="TBL"/>
</dbReference>
<gene>
    <name evidence="9" type="ORF">KP509_11G027400</name>
</gene>
<dbReference type="InterPro" id="IPR026057">
    <property type="entry name" value="TBL_C"/>
</dbReference>
<accession>A0A8T2TRC3</accession>
<evidence type="ECO:0000313" key="10">
    <source>
        <dbReference type="Proteomes" id="UP000825935"/>
    </source>
</evidence>
<dbReference type="GO" id="GO:0016020">
    <property type="term" value="C:membrane"/>
    <property type="evidence" value="ECO:0007669"/>
    <property type="project" value="UniProtKB-SubCell"/>
</dbReference>
<dbReference type="EMBL" id="CM035416">
    <property type="protein sequence ID" value="KAH7424840.1"/>
    <property type="molecule type" value="Genomic_DNA"/>
</dbReference>
<dbReference type="Pfam" id="PF13839">
    <property type="entry name" value="PC-Esterase"/>
    <property type="match status" value="1"/>
</dbReference>
<evidence type="ECO:0000256" key="6">
    <source>
        <dbReference type="ARBA" id="ARBA00023136"/>
    </source>
</evidence>
<feature type="domain" description="Trichome birefringence-like C-terminal" evidence="7">
    <location>
        <begin position="125"/>
        <end position="417"/>
    </location>
</feature>
<evidence type="ECO:0000256" key="5">
    <source>
        <dbReference type="ARBA" id="ARBA00022989"/>
    </source>
</evidence>
<evidence type="ECO:0000256" key="4">
    <source>
        <dbReference type="ARBA" id="ARBA00022968"/>
    </source>
</evidence>
<feature type="domain" description="Trichome birefringence-like N-terminal" evidence="8">
    <location>
        <begin position="71"/>
        <end position="124"/>
    </location>
</feature>
<dbReference type="AlphaFoldDB" id="A0A8T2TRC3"/>
<evidence type="ECO:0000256" key="3">
    <source>
        <dbReference type="ARBA" id="ARBA00022692"/>
    </source>
</evidence>
<dbReference type="GO" id="GO:0016413">
    <property type="term" value="F:O-acetyltransferase activity"/>
    <property type="evidence" value="ECO:0007669"/>
    <property type="project" value="InterPro"/>
</dbReference>
<evidence type="ECO:0000313" key="9">
    <source>
        <dbReference type="EMBL" id="KAH7424840.1"/>
    </source>
</evidence>
<keyword evidence="5" id="KW-1133">Transmembrane helix</keyword>
<dbReference type="OrthoDB" id="1713585at2759"/>
<evidence type="ECO:0008006" key="11">
    <source>
        <dbReference type="Google" id="ProtNLM"/>
    </source>
</evidence>
<keyword evidence="3" id="KW-0812">Transmembrane</keyword>
<comment type="similarity">
    <text evidence="2">Belongs to the PC-esterase family. TBL subfamily.</text>
</comment>
<dbReference type="EMBL" id="CM035416">
    <property type="protein sequence ID" value="KAH7424839.1"/>
    <property type="molecule type" value="Genomic_DNA"/>
</dbReference>
<dbReference type="OMA" id="HRNSWNC"/>
<evidence type="ECO:0000256" key="2">
    <source>
        <dbReference type="ARBA" id="ARBA00007727"/>
    </source>
</evidence>
<dbReference type="PANTHER" id="PTHR32285:SF23">
    <property type="entry name" value="PROTEIN TRICHOME BIREFRINGENCE-LIKE 12"/>
    <property type="match status" value="1"/>
</dbReference>